<keyword evidence="4" id="KW-0325">Glycoprotein</keyword>
<dbReference type="PANTHER" id="PTHR11640">
    <property type="entry name" value="NEPHRIN"/>
    <property type="match status" value="1"/>
</dbReference>
<dbReference type="InterPro" id="IPR007110">
    <property type="entry name" value="Ig-like_dom"/>
</dbReference>
<evidence type="ECO:0000259" key="6">
    <source>
        <dbReference type="PROSITE" id="PS50835"/>
    </source>
</evidence>
<dbReference type="GO" id="GO:0005886">
    <property type="term" value="C:plasma membrane"/>
    <property type="evidence" value="ECO:0007669"/>
    <property type="project" value="TreeGrafter"/>
</dbReference>
<keyword evidence="3" id="KW-1015">Disulfide bond</keyword>
<dbReference type="GO" id="GO:0005911">
    <property type="term" value="C:cell-cell junction"/>
    <property type="evidence" value="ECO:0007669"/>
    <property type="project" value="TreeGrafter"/>
</dbReference>
<dbReference type="OrthoDB" id="5988073at2759"/>
<dbReference type="Gene3D" id="2.60.40.10">
    <property type="entry name" value="Immunoglobulins"/>
    <property type="match status" value="2"/>
</dbReference>
<feature type="domain" description="Ig-like" evidence="6">
    <location>
        <begin position="72"/>
        <end position="153"/>
    </location>
</feature>
<dbReference type="InterPro" id="IPR051275">
    <property type="entry name" value="Cell_adhesion_signaling"/>
</dbReference>
<dbReference type="Pfam" id="PF13927">
    <property type="entry name" value="Ig_3"/>
    <property type="match status" value="1"/>
</dbReference>
<protein>
    <recommendedName>
        <fullName evidence="6">Ig-like domain-containing protein</fullName>
    </recommendedName>
</protein>
<proteinExistence type="predicted"/>
<comment type="caution">
    <text evidence="7">The sequence shown here is derived from an EMBL/GenBank/DDBJ whole genome shotgun (WGS) entry which is preliminary data.</text>
</comment>
<accession>A0A9W9Y8J9</accession>
<keyword evidence="2" id="KW-0472">Membrane</keyword>
<keyword evidence="5" id="KW-0393">Immunoglobulin domain</keyword>
<evidence type="ECO:0000313" key="8">
    <source>
        <dbReference type="Proteomes" id="UP001163046"/>
    </source>
</evidence>
<comment type="subcellular location">
    <subcellularLocation>
        <location evidence="1">Membrane</location>
        <topology evidence="1">Single-pass type I membrane protein</topology>
    </subcellularLocation>
</comment>
<keyword evidence="8" id="KW-1185">Reference proteome</keyword>
<evidence type="ECO:0000256" key="4">
    <source>
        <dbReference type="ARBA" id="ARBA00023180"/>
    </source>
</evidence>
<dbReference type="SUPFAM" id="SSF48726">
    <property type="entry name" value="Immunoglobulin"/>
    <property type="match status" value="2"/>
</dbReference>
<dbReference type="CDD" id="cd00096">
    <property type="entry name" value="Ig"/>
    <property type="match status" value="1"/>
</dbReference>
<evidence type="ECO:0000256" key="5">
    <source>
        <dbReference type="ARBA" id="ARBA00023319"/>
    </source>
</evidence>
<dbReference type="EMBL" id="MU827812">
    <property type="protein sequence ID" value="KAJ7323724.1"/>
    <property type="molecule type" value="Genomic_DNA"/>
</dbReference>
<dbReference type="InterPro" id="IPR013783">
    <property type="entry name" value="Ig-like_fold"/>
</dbReference>
<evidence type="ECO:0000313" key="7">
    <source>
        <dbReference type="EMBL" id="KAJ7323724.1"/>
    </source>
</evidence>
<dbReference type="GO" id="GO:0050839">
    <property type="term" value="F:cell adhesion molecule binding"/>
    <property type="evidence" value="ECO:0007669"/>
    <property type="project" value="TreeGrafter"/>
</dbReference>
<sequence>MLTCKAAGKPKPILTWTIVGSSKVLSNTSTLTIINVRRPGRRDNAIRYQCTAFNGVQSPATATAIIIVYYPPTTTILLTVPGNNTVLKGSIVSLKCDTDASPLAHVYHFYFNDNHIGRSDSGVFHVTAEKDGNYTCVPLNTVGMGDNATVIVTVVGKFNK</sequence>
<dbReference type="GO" id="GO:0098609">
    <property type="term" value="P:cell-cell adhesion"/>
    <property type="evidence" value="ECO:0007669"/>
    <property type="project" value="TreeGrafter"/>
</dbReference>
<dbReference type="PROSITE" id="PS50835">
    <property type="entry name" value="IG_LIKE"/>
    <property type="match status" value="2"/>
</dbReference>
<feature type="domain" description="Ig-like" evidence="6">
    <location>
        <begin position="1"/>
        <end position="63"/>
    </location>
</feature>
<dbReference type="Pfam" id="PF13895">
    <property type="entry name" value="Ig_2"/>
    <property type="match status" value="1"/>
</dbReference>
<gene>
    <name evidence="7" type="ORF">OS493_031142</name>
</gene>
<reference evidence="7" key="1">
    <citation type="submission" date="2023-01" db="EMBL/GenBank/DDBJ databases">
        <title>Genome assembly of the deep-sea coral Lophelia pertusa.</title>
        <authorList>
            <person name="Herrera S."/>
            <person name="Cordes E."/>
        </authorList>
    </citation>
    <scope>NUCLEOTIDE SEQUENCE</scope>
    <source>
        <strain evidence="7">USNM1676648</strain>
        <tissue evidence="7">Polyp</tissue>
    </source>
</reference>
<evidence type="ECO:0000256" key="3">
    <source>
        <dbReference type="ARBA" id="ARBA00023157"/>
    </source>
</evidence>
<dbReference type="AlphaFoldDB" id="A0A9W9Y8J9"/>
<evidence type="ECO:0000256" key="1">
    <source>
        <dbReference type="ARBA" id="ARBA00004479"/>
    </source>
</evidence>
<dbReference type="PANTHER" id="PTHR11640:SF31">
    <property type="entry name" value="IRREGULAR CHIASM C-ROUGHEST PROTEIN-RELATED"/>
    <property type="match status" value="1"/>
</dbReference>
<dbReference type="InterPro" id="IPR036179">
    <property type="entry name" value="Ig-like_dom_sf"/>
</dbReference>
<name>A0A9W9Y8J9_9CNID</name>
<dbReference type="Proteomes" id="UP001163046">
    <property type="component" value="Unassembled WGS sequence"/>
</dbReference>
<evidence type="ECO:0000256" key="2">
    <source>
        <dbReference type="ARBA" id="ARBA00023136"/>
    </source>
</evidence>
<organism evidence="7 8">
    <name type="scientific">Desmophyllum pertusum</name>
    <dbReference type="NCBI Taxonomy" id="174260"/>
    <lineage>
        <taxon>Eukaryota</taxon>
        <taxon>Metazoa</taxon>
        <taxon>Cnidaria</taxon>
        <taxon>Anthozoa</taxon>
        <taxon>Hexacorallia</taxon>
        <taxon>Scleractinia</taxon>
        <taxon>Caryophylliina</taxon>
        <taxon>Caryophylliidae</taxon>
        <taxon>Desmophyllum</taxon>
    </lineage>
</organism>